<dbReference type="AlphaFoldDB" id="A0A7K1GPF5"/>
<evidence type="ECO:0000313" key="2">
    <source>
        <dbReference type="Proteomes" id="UP000488936"/>
    </source>
</evidence>
<dbReference type="InterPro" id="IPR025535">
    <property type="entry name" value="DUF4421"/>
</dbReference>
<keyword evidence="2" id="KW-1185">Reference proteome</keyword>
<organism evidence="1 2">
    <name type="scientific">Myroides pelagicus</name>
    <dbReference type="NCBI Taxonomy" id="270914"/>
    <lineage>
        <taxon>Bacteria</taxon>
        <taxon>Pseudomonadati</taxon>
        <taxon>Bacteroidota</taxon>
        <taxon>Flavobacteriia</taxon>
        <taxon>Flavobacteriales</taxon>
        <taxon>Flavobacteriaceae</taxon>
        <taxon>Myroides</taxon>
    </lineage>
</organism>
<proteinExistence type="predicted"/>
<name>A0A7K1GPF5_9FLAO</name>
<comment type="caution">
    <text evidence="1">The sequence shown here is derived from an EMBL/GenBank/DDBJ whole genome shotgun (WGS) entry which is preliminary data.</text>
</comment>
<dbReference type="Pfam" id="PF14391">
    <property type="entry name" value="DUF4421"/>
    <property type="match status" value="1"/>
</dbReference>
<gene>
    <name evidence="1" type="ORF">GJV77_12565</name>
</gene>
<accession>A0A7K1GPF5</accession>
<protein>
    <submittedName>
        <fullName evidence="1">DUF4421 domain-containing protein</fullName>
    </submittedName>
</protein>
<evidence type="ECO:0000313" key="1">
    <source>
        <dbReference type="EMBL" id="MTH30721.1"/>
    </source>
</evidence>
<dbReference type="Proteomes" id="UP000488936">
    <property type="component" value="Unassembled WGS sequence"/>
</dbReference>
<sequence length="321" mass="37086">MSVRSIFHLLLFLVSISVFGQVDSLYISPFEKPYGVSVYSSREFLSMSYVNSKGEDKSFEPNKPISLGVKFAWNNSSISYSYGLPFMRSGSMGKSKFIDFKYNYYASQIVFDAYFQQYKGFSMANTEGGYDVYDDLSIRLYGISMDYVFNSKKFSMAAAYDHKERQLLSAGSWLLGGSFFYTKLNNVPLIDEELVNYDKRVISMGPRIGYGYNLVARKNLLIAATFSLGVDGALEKELSTSRTRFRVNPQAQLRFSANYQYRDWMFGITSLYHTLLMGTNKKYYVELRNTNIQFLVTKRFTLVNPPVILRHDFKDVFHRNR</sequence>
<dbReference type="EMBL" id="WMJY01000037">
    <property type="protein sequence ID" value="MTH30721.1"/>
    <property type="molecule type" value="Genomic_DNA"/>
</dbReference>
<reference evidence="1 2" key="1">
    <citation type="journal article" date="2006" name="Int. J. Syst. Evol. Microbiol.">
        <title>Myroides pelagicus sp. nov., isolated from seawater in Thailand.</title>
        <authorList>
            <person name="Yoon J."/>
            <person name="Maneerat S."/>
            <person name="Kawai F."/>
            <person name="Yokota A."/>
        </authorList>
    </citation>
    <scope>NUCLEOTIDE SEQUENCE [LARGE SCALE GENOMIC DNA]</scope>
    <source>
        <strain evidence="1 2">SM1T</strain>
    </source>
</reference>